<dbReference type="GO" id="GO:0005737">
    <property type="term" value="C:cytoplasm"/>
    <property type="evidence" value="ECO:0007669"/>
    <property type="project" value="TreeGrafter"/>
</dbReference>
<evidence type="ECO:0000313" key="3">
    <source>
        <dbReference type="Proteomes" id="UP000031488"/>
    </source>
</evidence>
<feature type="region of interest" description="Disordered" evidence="1">
    <location>
        <begin position="152"/>
        <end position="173"/>
    </location>
</feature>
<dbReference type="Pfam" id="PF00300">
    <property type="entry name" value="His_Phos_1"/>
    <property type="match status" value="1"/>
</dbReference>
<dbReference type="Gene3D" id="3.40.50.1240">
    <property type="entry name" value="Phosphoglycerate mutase-like"/>
    <property type="match status" value="1"/>
</dbReference>
<accession>A0A0B9ARJ1</accession>
<dbReference type="PANTHER" id="PTHR48100:SF2">
    <property type="entry name" value="CONSERVED PROTEIN"/>
    <property type="match status" value="1"/>
</dbReference>
<dbReference type="SMART" id="SM00855">
    <property type="entry name" value="PGAM"/>
    <property type="match status" value="1"/>
</dbReference>
<name>A0A0B9ARJ1_BRELN</name>
<evidence type="ECO:0000256" key="1">
    <source>
        <dbReference type="SAM" id="MobiDB-lite"/>
    </source>
</evidence>
<reference evidence="2 3" key="1">
    <citation type="submission" date="2014-11" db="EMBL/GenBank/DDBJ databases">
        <title>Draft Genome Sequence of Brevibacterium linens AE038-8.</title>
        <authorList>
            <person name="Maizel D."/>
            <person name="Utturkar S.M."/>
            <person name="Brown S.D."/>
            <person name="Ferrero M."/>
            <person name="Rosen B.P."/>
        </authorList>
    </citation>
    <scope>NUCLEOTIDE SEQUENCE [LARGE SCALE GENOMIC DNA]</scope>
    <source>
        <strain evidence="2 3">AE038-8</strain>
    </source>
</reference>
<dbReference type="InterPro" id="IPR050275">
    <property type="entry name" value="PGM_Phosphatase"/>
</dbReference>
<sequence length="245" mass="25941">MIWASLGGMPVIVLLRHGLSSANVSGILAGRAPGVSLTDEGARALRANLELLPHRHFTHLLHSPLQRCEETAAIAAETAEFEHFDVDKAVIELDYGDWTGRSLKELGQEPLWATVVKTASQAKFPGGESITEAADRSTARIRDLVAQLREEERVDAEDRAASGSGTDAEKPAPPRWAMIVSHGDIIKAIIADALGMPLDDFQRLSVAPGSFTVIDYSGDRPVLAAMSVTAAGLAQSAAVGGGGMR</sequence>
<proteinExistence type="predicted"/>
<gene>
    <name evidence="2" type="ORF">AE0388_0984</name>
</gene>
<dbReference type="CDD" id="cd07067">
    <property type="entry name" value="HP_PGM_like"/>
    <property type="match status" value="1"/>
</dbReference>
<dbReference type="GO" id="GO:0016791">
    <property type="term" value="F:phosphatase activity"/>
    <property type="evidence" value="ECO:0007669"/>
    <property type="project" value="TreeGrafter"/>
</dbReference>
<dbReference type="PANTHER" id="PTHR48100">
    <property type="entry name" value="BROAD-SPECIFICITY PHOSPHATASE YOR283W-RELATED"/>
    <property type="match status" value="1"/>
</dbReference>
<protein>
    <submittedName>
        <fullName evidence="2">Phosphoglycerate mutase</fullName>
    </submittedName>
</protein>
<dbReference type="Proteomes" id="UP000031488">
    <property type="component" value="Unassembled WGS sequence"/>
</dbReference>
<dbReference type="PATRIC" id="fig|1703.6.peg.870"/>
<dbReference type="InterPro" id="IPR029033">
    <property type="entry name" value="His_PPase_superfam"/>
</dbReference>
<evidence type="ECO:0000313" key="2">
    <source>
        <dbReference type="EMBL" id="KHS53496.1"/>
    </source>
</evidence>
<dbReference type="EMBL" id="JTJZ01000015">
    <property type="protein sequence ID" value="KHS53496.1"/>
    <property type="molecule type" value="Genomic_DNA"/>
</dbReference>
<dbReference type="SUPFAM" id="SSF53254">
    <property type="entry name" value="Phosphoglycerate mutase-like"/>
    <property type="match status" value="1"/>
</dbReference>
<comment type="caution">
    <text evidence="2">The sequence shown here is derived from an EMBL/GenBank/DDBJ whole genome shotgun (WGS) entry which is preliminary data.</text>
</comment>
<organism evidence="2 3">
    <name type="scientific">Brevibacterium linens</name>
    <dbReference type="NCBI Taxonomy" id="1703"/>
    <lineage>
        <taxon>Bacteria</taxon>
        <taxon>Bacillati</taxon>
        <taxon>Actinomycetota</taxon>
        <taxon>Actinomycetes</taxon>
        <taxon>Micrococcales</taxon>
        <taxon>Brevibacteriaceae</taxon>
        <taxon>Brevibacterium</taxon>
    </lineage>
</organism>
<dbReference type="AlphaFoldDB" id="A0A0B9ARJ1"/>
<dbReference type="InterPro" id="IPR013078">
    <property type="entry name" value="His_Pase_superF_clade-1"/>
</dbReference>
<keyword evidence="3" id="KW-1185">Reference proteome</keyword>